<gene>
    <name evidence="2" type="ORF">LCGC14_2197810</name>
</gene>
<accession>A0A0F9DHK5</accession>
<proteinExistence type="predicted"/>
<comment type="caution">
    <text evidence="2">The sequence shown here is derived from an EMBL/GenBank/DDBJ whole genome shotgun (WGS) entry which is preliminary data.</text>
</comment>
<dbReference type="EMBL" id="LAZR01028894">
    <property type="protein sequence ID" value="KKL61188.1"/>
    <property type="molecule type" value="Genomic_DNA"/>
</dbReference>
<dbReference type="AlphaFoldDB" id="A0A0F9DHK5"/>
<evidence type="ECO:0000256" key="1">
    <source>
        <dbReference type="SAM" id="MobiDB-lite"/>
    </source>
</evidence>
<protein>
    <submittedName>
        <fullName evidence="2">Uncharacterized protein</fullName>
    </submittedName>
</protein>
<organism evidence="2">
    <name type="scientific">marine sediment metagenome</name>
    <dbReference type="NCBI Taxonomy" id="412755"/>
    <lineage>
        <taxon>unclassified sequences</taxon>
        <taxon>metagenomes</taxon>
        <taxon>ecological metagenomes</taxon>
    </lineage>
</organism>
<feature type="region of interest" description="Disordered" evidence="1">
    <location>
        <begin position="1"/>
        <end position="41"/>
    </location>
</feature>
<feature type="compositionally biased region" description="Basic and acidic residues" evidence="1">
    <location>
        <begin position="12"/>
        <end position="31"/>
    </location>
</feature>
<sequence length="174" mass="19158">MPITIGGPSLKQVRDFQTKHDEHFHSRERWQGKSGNQSGDDWATEAGLTVFRVISGDGDFGSDANDEAKVLGIDDTPTISGNTEYDIRRVMISASSNATDWILRFIYGTAVMNQNETDGQYTDIMLTSAKKGIPGDDVRLPRLVCGVDKIWAKGKNASNNATLDFFIGLHEYLG</sequence>
<evidence type="ECO:0000313" key="2">
    <source>
        <dbReference type="EMBL" id="KKL61188.1"/>
    </source>
</evidence>
<name>A0A0F9DHK5_9ZZZZ</name>
<reference evidence="2" key="1">
    <citation type="journal article" date="2015" name="Nature">
        <title>Complex archaea that bridge the gap between prokaryotes and eukaryotes.</title>
        <authorList>
            <person name="Spang A."/>
            <person name="Saw J.H."/>
            <person name="Jorgensen S.L."/>
            <person name="Zaremba-Niedzwiedzka K."/>
            <person name="Martijn J."/>
            <person name="Lind A.E."/>
            <person name="van Eijk R."/>
            <person name="Schleper C."/>
            <person name="Guy L."/>
            <person name="Ettema T.J."/>
        </authorList>
    </citation>
    <scope>NUCLEOTIDE SEQUENCE</scope>
</reference>